<sequence length="722" mass="79155">MMQGPEFLNLTGARRTPYIAQSEAAECGLACIAMVAAFHGYETDLGTLRQRFSFSLKGATLKQLMEVAEAIGFNSRPLRGEIDDLAEVQLPAVLHWDLNHFVVLTKVSKGFGGERYHIHDPGRGALVVGREELSRRFTGIVLELLKSETFRPVIEQNKLKITQLWTSMNGLWPSLRQIFLLSLVLQLAALAAPFYMQIAIDTVFPSFDAGLLKVLALGFAGLALIQFATSWTRSLVLLTLNNALSYQVIVNLFRHLVRLPLPWFEKRHVGDIISRFGSTQPITAQLSQGLIASLIDGIMALITLSLMFVYAPVLSLLAIGALLAYIGLRLAFLQAMKLRNVNVITANAQENSTFIETIRGIAAIKAFGQEGNRQRLWQKKKAEAVNANIKLGRLTAGFDAGNQLVVGLENVLFVYLAIGMAFDAKITVGMLFAYQAYKRQFLDAGIRLVEQAINYNLLQVHLSRISDIALSKPENLAITHTGYDDTGQRHIPSIELRNVRFSYGVGEPEILKGINLRIEPGESVALVGPSGGGKTTLMKIMMGLLKPTYGEVLIDGQPLEAYGLARWRAQIGSVAQDDQLFAGTIAENIAFFDPEPDMARIEEAARTACIADDIDRLPMRYQTLVGDMGSVFSGGQKQRILLARAVYGQPTTLFFDEGTSHLDNQKQDEVLAAIHGLDVSAVMVAHRSSALAQCNRAITVFDGIVGKELLLEGAATNEGNDL</sequence>
<organism evidence="11 12">
    <name type="scientific">Novosphingobium ginsenosidimutans</name>
    <dbReference type="NCBI Taxonomy" id="1176536"/>
    <lineage>
        <taxon>Bacteria</taxon>
        <taxon>Pseudomonadati</taxon>
        <taxon>Pseudomonadota</taxon>
        <taxon>Alphaproteobacteria</taxon>
        <taxon>Sphingomonadales</taxon>
        <taxon>Sphingomonadaceae</taxon>
        <taxon>Novosphingobium</taxon>
    </lineage>
</organism>
<dbReference type="InterPro" id="IPR005074">
    <property type="entry name" value="Peptidase_C39"/>
</dbReference>
<evidence type="ECO:0000256" key="7">
    <source>
        <dbReference type="SAM" id="Phobius"/>
    </source>
</evidence>
<reference evidence="11 12" key="1">
    <citation type="journal article" date="2013" name="J. Microbiol. Biotechnol.">
        <title>Novosphingobium ginsenosidimutans sp. nov., with the ability to convert ginsenoside.</title>
        <authorList>
            <person name="Kim J.K."/>
            <person name="He D."/>
            <person name="Liu Q.M."/>
            <person name="Park H.Y."/>
            <person name="Jung M.S."/>
            <person name="Yoon M.H."/>
            <person name="Kim S.C."/>
            <person name="Im W.T."/>
        </authorList>
    </citation>
    <scope>NUCLEOTIDE SEQUENCE [LARGE SCALE GENOMIC DNA]</scope>
    <source>
        <strain evidence="11 12">FW-6</strain>
    </source>
</reference>
<evidence type="ECO:0000256" key="6">
    <source>
        <dbReference type="ARBA" id="ARBA00023136"/>
    </source>
</evidence>
<comment type="subcellular location">
    <subcellularLocation>
        <location evidence="1">Cell membrane</location>
        <topology evidence="1">Multi-pass membrane protein</topology>
    </subcellularLocation>
</comment>
<dbReference type="Pfam" id="PF00005">
    <property type="entry name" value="ABC_tran"/>
    <property type="match status" value="1"/>
</dbReference>
<dbReference type="InterPro" id="IPR003593">
    <property type="entry name" value="AAA+_ATPase"/>
</dbReference>
<evidence type="ECO:0000313" key="12">
    <source>
        <dbReference type="Proteomes" id="UP000321172"/>
    </source>
</evidence>
<dbReference type="InterPro" id="IPR036640">
    <property type="entry name" value="ABC1_TM_sf"/>
</dbReference>
<evidence type="ECO:0000256" key="1">
    <source>
        <dbReference type="ARBA" id="ARBA00004651"/>
    </source>
</evidence>
<dbReference type="GO" id="GO:0016887">
    <property type="term" value="F:ATP hydrolysis activity"/>
    <property type="evidence" value="ECO:0007669"/>
    <property type="project" value="InterPro"/>
</dbReference>
<dbReference type="InterPro" id="IPR003439">
    <property type="entry name" value="ABC_transporter-like_ATP-bd"/>
</dbReference>
<evidence type="ECO:0000256" key="5">
    <source>
        <dbReference type="ARBA" id="ARBA00022989"/>
    </source>
</evidence>
<dbReference type="GO" id="GO:0008233">
    <property type="term" value="F:peptidase activity"/>
    <property type="evidence" value="ECO:0007669"/>
    <property type="project" value="InterPro"/>
</dbReference>
<dbReference type="OrthoDB" id="9787557at2"/>
<dbReference type="InterPro" id="IPR011527">
    <property type="entry name" value="ABC1_TM_dom"/>
</dbReference>
<evidence type="ECO:0000256" key="2">
    <source>
        <dbReference type="ARBA" id="ARBA00022692"/>
    </source>
</evidence>
<dbReference type="GO" id="GO:0034040">
    <property type="term" value="F:ATPase-coupled lipid transmembrane transporter activity"/>
    <property type="evidence" value="ECO:0007669"/>
    <property type="project" value="TreeGrafter"/>
</dbReference>
<dbReference type="Gene3D" id="3.90.70.10">
    <property type="entry name" value="Cysteine proteinases"/>
    <property type="match status" value="1"/>
</dbReference>
<evidence type="ECO:0000313" key="11">
    <source>
        <dbReference type="EMBL" id="QEA15870.1"/>
    </source>
</evidence>
<evidence type="ECO:0000259" key="8">
    <source>
        <dbReference type="PROSITE" id="PS50893"/>
    </source>
</evidence>
<dbReference type="Proteomes" id="UP000321172">
    <property type="component" value="Chromosome"/>
</dbReference>
<dbReference type="Pfam" id="PF03412">
    <property type="entry name" value="Peptidase_C39"/>
    <property type="match status" value="1"/>
</dbReference>
<feature type="transmembrane region" description="Helical" evidence="7">
    <location>
        <begin position="298"/>
        <end position="328"/>
    </location>
</feature>
<dbReference type="SUPFAM" id="SSF90123">
    <property type="entry name" value="ABC transporter transmembrane region"/>
    <property type="match status" value="1"/>
</dbReference>
<feature type="domain" description="Peptidase C39" evidence="10">
    <location>
        <begin position="21"/>
        <end position="144"/>
    </location>
</feature>
<evidence type="ECO:0000256" key="4">
    <source>
        <dbReference type="ARBA" id="ARBA00022840"/>
    </source>
</evidence>
<feature type="transmembrane region" description="Helical" evidence="7">
    <location>
        <begin position="178"/>
        <end position="198"/>
    </location>
</feature>
<gene>
    <name evidence="11" type="ORF">FRF71_06775</name>
</gene>
<evidence type="ECO:0000256" key="3">
    <source>
        <dbReference type="ARBA" id="ARBA00022741"/>
    </source>
</evidence>
<dbReference type="PANTHER" id="PTHR24221">
    <property type="entry name" value="ATP-BINDING CASSETTE SUB-FAMILY B"/>
    <property type="match status" value="1"/>
</dbReference>
<protein>
    <submittedName>
        <fullName evidence="11">Peptidase domain-containing ABC transporter</fullName>
    </submittedName>
</protein>
<dbReference type="Gene3D" id="1.20.1560.10">
    <property type="entry name" value="ABC transporter type 1, transmembrane domain"/>
    <property type="match status" value="1"/>
</dbReference>
<dbReference type="KEGG" id="ngf:FRF71_06775"/>
<evidence type="ECO:0000259" key="10">
    <source>
        <dbReference type="PROSITE" id="PS50990"/>
    </source>
</evidence>
<dbReference type="Pfam" id="PF00664">
    <property type="entry name" value="ABC_membrane"/>
    <property type="match status" value="1"/>
</dbReference>
<dbReference type="SUPFAM" id="SSF52540">
    <property type="entry name" value="P-loop containing nucleoside triphosphate hydrolases"/>
    <property type="match status" value="1"/>
</dbReference>
<dbReference type="GO" id="GO:0140359">
    <property type="term" value="F:ABC-type transporter activity"/>
    <property type="evidence" value="ECO:0007669"/>
    <property type="project" value="InterPro"/>
</dbReference>
<name>A0A5B8S3B6_9SPHN</name>
<dbReference type="PROSITE" id="PS50990">
    <property type="entry name" value="PEPTIDASE_C39"/>
    <property type="match status" value="1"/>
</dbReference>
<feature type="transmembrane region" description="Helical" evidence="7">
    <location>
        <begin position="412"/>
        <end position="434"/>
    </location>
</feature>
<accession>A0A5B8S3B6</accession>
<keyword evidence="6 7" id="KW-0472">Membrane</keyword>
<dbReference type="InterPro" id="IPR017871">
    <property type="entry name" value="ABC_transporter-like_CS"/>
</dbReference>
<keyword evidence="4" id="KW-0067">ATP-binding</keyword>
<dbReference type="PROSITE" id="PS50893">
    <property type="entry name" value="ABC_TRANSPORTER_2"/>
    <property type="match status" value="1"/>
</dbReference>
<keyword evidence="12" id="KW-1185">Reference proteome</keyword>
<keyword evidence="3" id="KW-0547">Nucleotide-binding</keyword>
<feature type="domain" description="ABC transmembrane type-1" evidence="9">
    <location>
        <begin position="178"/>
        <end position="444"/>
    </location>
</feature>
<dbReference type="PROSITE" id="PS50929">
    <property type="entry name" value="ABC_TM1F"/>
    <property type="match status" value="1"/>
</dbReference>
<keyword evidence="2 7" id="KW-0812">Transmembrane</keyword>
<feature type="domain" description="ABC transporter" evidence="8">
    <location>
        <begin position="494"/>
        <end position="722"/>
    </location>
</feature>
<dbReference type="PROSITE" id="PS00211">
    <property type="entry name" value="ABC_TRANSPORTER_1"/>
    <property type="match status" value="1"/>
</dbReference>
<keyword evidence="5 7" id="KW-1133">Transmembrane helix</keyword>
<dbReference type="GO" id="GO:0005886">
    <property type="term" value="C:plasma membrane"/>
    <property type="evidence" value="ECO:0007669"/>
    <property type="project" value="UniProtKB-SubCell"/>
</dbReference>
<dbReference type="AlphaFoldDB" id="A0A5B8S3B6"/>
<dbReference type="EMBL" id="CP042345">
    <property type="protein sequence ID" value="QEA15870.1"/>
    <property type="molecule type" value="Genomic_DNA"/>
</dbReference>
<dbReference type="InterPro" id="IPR039421">
    <property type="entry name" value="Type_1_exporter"/>
</dbReference>
<proteinExistence type="predicted"/>
<dbReference type="Gene3D" id="3.40.50.300">
    <property type="entry name" value="P-loop containing nucleotide triphosphate hydrolases"/>
    <property type="match status" value="1"/>
</dbReference>
<dbReference type="InterPro" id="IPR027417">
    <property type="entry name" value="P-loop_NTPase"/>
</dbReference>
<dbReference type="CDD" id="cd18567">
    <property type="entry name" value="ABC_6TM_CvaB_RaxB_like"/>
    <property type="match status" value="1"/>
</dbReference>
<feature type="transmembrane region" description="Helical" evidence="7">
    <location>
        <begin position="210"/>
        <end position="228"/>
    </location>
</feature>
<dbReference type="GO" id="GO:0006508">
    <property type="term" value="P:proteolysis"/>
    <property type="evidence" value="ECO:0007669"/>
    <property type="project" value="InterPro"/>
</dbReference>
<dbReference type="PANTHER" id="PTHR24221:SF606">
    <property type="entry name" value="COLICIN V SECRETION-PROCESSING ATP-BINDING PROTEIN"/>
    <property type="match status" value="1"/>
</dbReference>
<evidence type="ECO:0000259" key="9">
    <source>
        <dbReference type="PROSITE" id="PS50929"/>
    </source>
</evidence>
<dbReference type="GO" id="GO:0005524">
    <property type="term" value="F:ATP binding"/>
    <property type="evidence" value="ECO:0007669"/>
    <property type="project" value="UniProtKB-KW"/>
</dbReference>
<dbReference type="SMART" id="SM00382">
    <property type="entry name" value="AAA"/>
    <property type="match status" value="1"/>
</dbReference>